<sequence length="548" mass="64008">MAFSQSSFTSQKNKAIEEVDLRNIVTNEFPQDPFELLGEKYFNKSHELPKTEAGTQVQEFYRDSSVFVTGATGFIGLTLVEKLLRSCPHIKRVFILLRGKNGKTALQRFEKILQNRIFTRLKHEVPGFKDKLSVIDGDMDRTDLGITPEAMQQITNEVDIIFNVGASVRFNDTLKHSLETNTKSMREILKIARKIKYLKALIHVSTIYTFFNCEVIEEKVFSMPIDYEHLLKLVDSELEATETELLKKWSDTYQITKTLTECLLQREARGLPVVICRPSLVTHSYREPVKGWMGNRYGHIGRDIAVNSGLIRVIRGNQNDEVNDFIPVDYFVNFLICAAFKTFSKRKNSATNDSSVQVYNFVNARRVTITWKELYRSTYDDVHRKWPLSKIYWYPLIIFIENEKLYKLAAFFLQTIPGTVFDAIAKICGKTPIMLKTSETIEKVEKYFRFYRQNKWIFIHENMDNLWNSLSPEDKNLFLFNFDDLDMEEYVSTFTLGTRVHLLNDDINTLPEARRRIKRLYYIHLGMKFIFFGLGLFILYEVIGVRKI</sequence>
<evidence type="ECO:0000256" key="3">
    <source>
        <dbReference type="ARBA" id="ARBA00023098"/>
    </source>
</evidence>
<feature type="transmembrane region" description="Helical" evidence="4">
    <location>
        <begin position="521"/>
        <end position="543"/>
    </location>
</feature>
<keyword evidence="8" id="KW-1185">Reference proteome</keyword>
<evidence type="ECO:0000313" key="8">
    <source>
        <dbReference type="Proteomes" id="UP001367676"/>
    </source>
</evidence>
<comment type="caution">
    <text evidence="7">The sequence shown here is derived from an EMBL/GenBank/DDBJ whole genome shotgun (WGS) entry which is preliminary data.</text>
</comment>
<keyword evidence="3 4" id="KW-0443">Lipid metabolism</keyword>
<dbReference type="EC" id="1.2.1.84" evidence="4"/>
<evidence type="ECO:0000256" key="1">
    <source>
        <dbReference type="ARBA" id="ARBA00005928"/>
    </source>
</evidence>
<dbReference type="PANTHER" id="PTHR11011:SF60">
    <property type="entry name" value="FATTY ACYL-COA REDUCTASE-RELATED"/>
    <property type="match status" value="1"/>
</dbReference>
<proteinExistence type="inferred from homology"/>
<comment type="catalytic activity">
    <reaction evidence="4">
        <text>a long-chain fatty acyl-CoA + 2 NADPH + 2 H(+) = a long-chain primary fatty alcohol + 2 NADP(+) + CoA</text>
        <dbReference type="Rhea" id="RHEA:52716"/>
        <dbReference type="ChEBI" id="CHEBI:15378"/>
        <dbReference type="ChEBI" id="CHEBI:57287"/>
        <dbReference type="ChEBI" id="CHEBI:57783"/>
        <dbReference type="ChEBI" id="CHEBI:58349"/>
        <dbReference type="ChEBI" id="CHEBI:77396"/>
        <dbReference type="ChEBI" id="CHEBI:83139"/>
        <dbReference type="EC" id="1.2.1.84"/>
    </reaction>
</comment>
<dbReference type="GO" id="GO:0035336">
    <property type="term" value="P:long-chain fatty-acyl-CoA metabolic process"/>
    <property type="evidence" value="ECO:0007669"/>
    <property type="project" value="TreeGrafter"/>
</dbReference>
<feature type="domain" description="Thioester reductase (TE)" evidence="6">
    <location>
        <begin position="68"/>
        <end position="334"/>
    </location>
</feature>
<comment type="function">
    <text evidence="4">Catalyzes the reduction of fatty acyl-CoA to fatty alcohols.</text>
</comment>
<dbReference type="Pfam" id="PF03015">
    <property type="entry name" value="Sterile"/>
    <property type="match status" value="1"/>
</dbReference>
<comment type="similarity">
    <text evidence="1 4">Belongs to the fatty acyl-CoA reductase family.</text>
</comment>
<dbReference type="PANTHER" id="PTHR11011">
    <property type="entry name" value="MALE STERILITY PROTEIN 2-RELATED"/>
    <property type="match status" value="1"/>
</dbReference>
<dbReference type="GO" id="GO:0102965">
    <property type="term" value="F:alcohol-forming long-chain fatty acyl-CoA reductase activity"/>
    <property type="evidence" value="ECO:0007669"/>
    <property type="project" value="UniProtKB-EC"/>
</dbReference>
<feature type="domain" description="Fatty acyl-CoA reductase C-terminal" evidence="5">
    <location>
        <begin position="414"/>
        <end position="505"/>
    </location>
</feature>
<protein>
    <recommendedName>
        <fullName evidence="4">Fatty acyl-CoA reductase</fullName>
        <ecNumber evidence="4">1.2.1.84</ecNumber>
    </recommendedName>
</protein>
<name>A0AAN9Y7S3_9HEMI</name>
<dbReference type="InterPro" id="IPR026055">
    <property type="entry name" value="FAR"/>
</dbReference>
<keyword evidence="4" id="KW-0521">NADP</keyword>
<dbReference type="Gene3D" id="3.40.50.720">
    <property type="entry name" value="NAD(P)-binding Rossmann-like Domain"/>
    <property type="match status" value="1"/>
</dbReference>
<dbReference type="InterPro" id="IPR033640">
    <property type="entry name" value="FAR_C"/>
</dbReference>
<reference evidence="7 8" key="1">
    <citation type="submission" date="2024-03" db="EMBL/GenBank/DDBJ databases">
        <title>Adaptation during the transition from Ophiocordyceps entomopathogen to insect associate is accompanied by gene loss and intensified selection.</title>
        <authorList>
            <person name="Ward C.M."/>
            <person name="Onetto C.A."/>
            <person name="Borneman A.R."/>
        </authorList>
    </citation>
    <scope>NUCLEOTIDE SEQUENCE [LARGE SCALE GENOMIC DNA]</scope>
    <source>
        <strain evidence="7">AWRI1</strain>
        <tissue evidence="7">Single Adult Female</tissue>
    </source>
</reference>
<dbReference type="EMBL" id="JBBCAQ010000010">
    <property type="protein sequence ID" value="KAK7602256.1"/>
    <property type="molecule type" value="Genomic_DNA"/>
</dbReference>
<keyword evidence="4" id="KW-1133">Transmembrane helix</keyword>
<dbReference type="GO" id="GO:0080019">
    <property type="term" value="F:alcohol-forming very long-chain fatty acyl-CoA reductase activity"/>
    <property type="evidence" value="ECO:0007669"/>
    <property type="project" value="InterPro"/>
</dbReference>
<organism evidence="7 8">
    <name type="scientific">Parthenolecanium corni</name>
    <dbReference type="NCBI Taxonomy" id="536013"/>
    <lineage>
        <taxon>Eukaryota</taxon>
        <taxon>Metazoa</taxon>
        <taxon>Ecdysozoa</taxon>
        <taxon>Arthropoda</taxon>
        <taxon>Hexapoda</taxon>
        <taxon>Insecta</taxon>
        <taxon>Pterygota</taxon>
        <taxon>Neoptera</taxon>
        <taxon>Paraneoptera</taxon>
        <taxon>Hemiptera</taxon>
        <taxon>Sternorrhyncha</taxon>
        <taxon>Coccoidea</taxon>
        <taxon>Coccidae</taxon>
        <taxon>Parthenolecanium</taxon>
    </lineage>
</organism>
<dbReference type="InterPro" id="IPR013120">
    <property type="entry name" value="FAR_NAD-bd"/>
</dbReference>
<keyword evidence="4" id="KW-0560">Oxidoreductase</keyword>
<evidence type="ECO:0000259" key="6">
    <source>
        <dbReference type="Pfam" id="PF07993"/>
    </source>
</evidence>
<keyword evidence="4" id="KW-0472">Membrane</keyword>
<dbReference type="Pfam" id="PF07993">
    <property type="entry name" value="NAD_binding_4"/>
    <property type="match status" value="1"/>
</dbReference>
<gene>
    <name evidence="7" type="ORF">V9T40_009697</name>
</gene>
<dbReference type="InterPro" id="IPR036291">
    <property type="entry name" value="NAD(P)-bd_dom_sf"/>
</dbReference>
<keyword evidence="2 4" id="KW-0444">Lipid biosynthesis</keyword>
<dbReference type="SUPFAM" id="SSF51735">
    <property type="entry name" value="NAD(P)-binding Rossmann-fold domains"/>
    <property type="match status" value="1"/>
</dbReference>
<dbReference type="CDD" id="cd09071">
    <property type="entry name" value="FAR_C"/>
    <property type="match status" value="1"/>
</dbReference>
<accession>A0AAN9Y7S3</accession>
<evidence type="ECO:0000256" key="2">
    <source>
        <dbReference type="ARBA" id="ARBA00022516"/>
    </source>
</evidence>
<evidence type="ECO:0000313" key="7">
    <source>
        <dbReference type="EMBL" id="KAK7602256.1"/>
    </source>
</evidence>
<keyword evidence="4" id="KW-0812">Transmembrane</keyword>
<evidence type="ECO:0000259" key="5">
    <source>
        <dbReference type="Pfam" id="PF03015"/>
    </source>
</evidence>
<evidence type="ECO:0000256" key="4">
    <source>
        <dbReference type="RuleBase" id="RU363097"/>
    </source>
</evidence>
<dbReference type="GO" id="GO:0005777">
    <property type="term" value="C:peroxisome"/>
    <property type="evidence" value="ECO:0007669"/>
    <property type="project" value="TreeGrafter"/>
</dbReference>
<dbReference type="AlphaFoldDB" id="A0AAN9Y7S3"/>
<dbReference type="CDD" id="cd05236">
    <property type="entry name" value="FAR-N_SDR_e"/>
    <property type="match status" value="1"/>
</dbReference>
<dbReference type="Proteomes" id="UP001367676">
    <property type="component" value="Unassembled WGS sequence"/>
</dbReference>